<dbReference type="PROSITE" id="PS00086">
    <property type="entry name" value="CYTOCHROME_P450"/>
    <property type="match status" value="1"/>
</dbReference>
<reference evidence="3 4" key="1">
    <citation type="submission" date="2022-11" db="EMBL/GenBank/DDBJ databases">
        <title>Minimal conservation of predation-associated metabolite biosynthetic gene clusters underscores biosynthetic potential of Myxococcota including descriptions for ten novel species: Archangium lansinium sp. nov., Myxococcus landrumus sp. nov., Nannocystis bai.</title>
        <authorList>
            <person name="Ahearne A."/>
            <person name="Stevens C."/>
            <person name="Dowd S."/>
        </authorList>
    </citation>
    <scope>NUCLEOTIDE SEQUENCE [LARGE SCALE GENOMIC DNA]</scope>
    <source>
        <strain evidence="3 4">BB15-2</strain>
    </source>
</reference>
<dbReference type="InterPro" id="IPR017972">
    <property type="entry name" value="Cyt_P450_CS"/>
</dbReference>
<dbReference type="PANTHER" id="PTHR46696">
    <property type="entry name" value="P450, PUTATIVE (EUROFUNG)-RELATED"/>
    <property type="match status" value="1"/>
</dbReference>
<accession>A0ABT5E6M9</accession>
<keyword evidence="2" id="KW-0408">Iron</keyword>
<comment type="similarity">
    <text evidence="1 2">Belongs to the cytochrome P450 family.</text>
</comment>
<dbReference type="Proteomes" id="UP001221686">
    <property type="component" value="Unassembled WGS sequence"/>
</dbReference>
<evidence type="ECO:0000256" key="1">
    <source>
        <dbReference type="ARBA" id="ARBA00010617"/>
    </source>
</evidence>
<evidence type="ECO:0000256" key="2">
    <source>
        <dbReference type="RuleBase" id="RU000461"/>
    </source>
</evidence>
<keyword evidence="2" id="KW-0560">Oxidoreductase</keyword>
<protein>
    <submittedName>
        <fullName evidence="3">Cytochrome P450</fullName>
    </submittedName>
</protein>
<dbReference type="RefSeq" id="WP_272089082.1">
    <property type="nucleotide sequence ID" value="NZ_JAQNDL010000003.1"/>
</dbReference>
<dbReference type="EMBL" id="JAQNDL010000003">
    <property type="protein sequence ID" value="MDC0720573.1"/>
    <property type="molecule type" value="Genomic_DNA"/>
</dbReference>
<dbReference type="PANTHER" id="PTHR46696:SF1">
    <property type="entry name" value="CYTOCHROME P450 YJIB-RELATED"/>
    <property type="match status" value="1"/>
</dbReference>
<dbReference type="InterPro" id="IPR036396">
    <property type="entry name" value="Cyt_P450_sf"/>
</dbReference>
<evidence type="ECO:0000313" key="4">
    <source>
        <dbReference type="Proteomes" id="UP001221686"/>
    </source>
</evidence>
<keyword evidence="2" id="KW-0503">Monooxygenase</keyword>
<organism evidence="3 4">
    <name type="scientific">Nannocystis bainbridge</name>
    <dbReference type="NCBI Taxonomy" id="2995303"/>
    <lineage>
        <taxon>Bacteria</taxon>
        <taxon>Pseudomonadati</taxon>
        <taxon>Myxococcota</taxon>
        <taxon>Polyangia</taxon>
        <taxon>Nannocystales</taxon>
        <taxon>Nannocystaceae</taxon>
        <taxon>Nannocystis</taxon>
    </lineage>
</organism>
<name>A0ABT5E6M9_9BACT</name>
<dbReference type="InterPro" id="IPR001128">
    <property type="entry name" value="Cyt_P450"/>
</dbReference>
<dbReference type="Pfam" id="PF00067">
    <property type="entry name" value="p450"/>
    <property type="match status" value="1"/>
</dbReference>
<dbReference type="Gene3D" id="1.10.630.10">
    <property type="entry name" value="Cytochrome P450"/>
    <property type="match status" value="1"/>
</dbReference>
<proteinExistence type="inferred from homology"/>
<keyword evidence="4" id="KW-1185">Reference proteome</keyword>
<sequence>MTDTHDLFSPAMLADPYPVYARLREQAPVLHVPQIGMWLVTRYDHVQHILKSPDLFSSSRTPALEQLRDPRLTEGVEMLASSSLVALDPPDHTRLRRLVNVAFTPRAVQSLETRIRQLARELVDELARKDSFDLMEDLAVPLPVIVISELLGVDPARRVEFKRWSDDLLLGSRLDGHLDTAEIDRVVASRREFIAFFHAMIEHRRRAPGDDLLSDLVRAEAERDALTAEEVLTMALLLMVAGNETTTNLIGNGVVALLEHPDVLPRLRAEPARIPAFLEEVLRWRSPVVMLVRTTRRPVTLGDVEVPKDAVLGVLVDAANHDPAQFPEPARFDIERQPAHLSFGHGIHFCVGAPLSRLEGRVVFEELLARVPAFTREPGPLEWAPSFGLRGLKRLVLRRGEPLSAAASRGSTA</sequence>
<dbReference type="InterPro" id="IPR002397">
    <property type="entry name" value="Cyt_P450_B"/>
</dbReference>
<keyword evidence="2" id="KW-0349">Heme</keyword>
<dbReference type="SUPFAM" id="SSF48264">
    <property type="entry name" value="Cytochrome P450"/>
    <property type="match status" value="1"/>
</dbReference>
<dbReference type="PRINTS" id="PR00359">
    <property type="entry name" value="BP450"/>
</dbReference>
<comment type="caution">
    <text evidence="3">The sequence shown here is derived from an EMBL/GenBank/DDBJ whole genome shotgun (WGS) entry which is preliminary data.</text>
</comment>
<gene>
    <name evidence="3" type="ORF">POL25_26960</name>
</gene>
<evidence type="ECO:0000313" key="3">
    <source>
        <dbReference type="EMBL" id="MDC0720573.1"/>
    </source>
</evidence>
<keyword evidence="2" id="KW-0479">Metal-binding</keyword>